<organism evidence="2 3">
    <name type="scientific">Leishmania infantum</name>
    <dbReference type="NCBI Taxonomy" id="5671"/>
    <lineage>
        <taxon>Eukaryota</taxon>
        <taxon>Discoba</taxon>
        <taxon>Euglenozoa</taxon>
        <taxon>Kinetoplastea</taxon>
        <taxon>Metakinetoplastina</taxon>
        <taxon>Trypanosomatida</taxon>
        <taxon>Trypanosomatidae</taxon>
        <taxon>Leishmaniinae</taxon>
        <taxon>Leishmania</taxon>
    </lineage>
</organism>
<sequence length="107" mass="12190">MERRGSLRLLLKPHKPDDDPAPYHPVTLTSNPCNLPERIFSRPVRGHLEDKLQPQQPGLRPHRSTVDPLDLLLRKVVQSSQLRWPGQCLWTALARSTGSITTLSSRR</sequence>
<keyword evidence="3" id="KW-1185">Reference proteome</keyword>
<dbReference type="OMA" id="SNPCNLP"/>
<accession>A0A5K1TX36</accession>
<evidence type="ECO:0000313" key="3">
    <source>
        <dbReference type="Proteomes" id="UP000008153"/>
    </source>
</evidence>
<reference evidence="2 3" key="2">
    <citation type="journal article" date="2011" name="Genome Res.">
        <title>Chromosome and gene copy number variation allow major structural change between species and strains of Leishmania.</title>
        <authorList>
            <person name="Rogers M.B."/>
            <person name="Hilley J.D."/>
            <person name="Dickens N.J."/>
            <person name="Wilkes J."/>
            <person name="Bates P.A."/>
            <person name="Depledge D.P."/>
            <person name="Harris D."/>
            <person name="Her Y."/>
            <person name="Herzyk P."/>
            <person name="Imamura H."/>
            <person name="Otto T.D."/>
            <person name="Sanders M."/>
            <person name="Seeger K."/>
            <person name="Dujardin J.C."/>
            <person name="Berriman M."/>
            <person name="Smith D.F."/>
            <person name="Hertz-Fowler C."/>
            <person name="Mottram J.C."/>
        </authorList>
    </citation>
    <scope>NUCLEOTIDE SEQUENCE [LARGE SCALE GENOMIC DNA]</scope>
    <source>
        <strain evidence="2 3">JPCM5</strain>
    </source>
</reference>
<dbReference type="Proteomes" id="UP000008153">
    <property type="component" value="Chromosome 20"/>
</dbReference>
<accession>A0A381MI35</accession>
<protein>
    <submittedName>
        <fullName evidence="2">Uncharacterized protein</fullName>
    </submittedName>
</protein>
<feature type="region of interest" description="Disordered" evidence="1">
    <location>
        <begin position="1"/>
        <end position="29"/>
    </location>
</feature>
<reference evidence="2 3" key="1">
    <citation type="journal article" date="2007" name="Nat. Genet.">
        <title>Comparative genomic analysis of three Leishmania species that cause diverse human disease.</title>
        <authorList>
            <person name="Peacock C.S."/>
            <person name="Seeger K."/>
            <person name="Harris D."/>
            <person name="Murphy L."/>
            <person name="Ruiz J.C."/>
            <person name="Quail M.A."/>
            <person name="Peters N."/>
            <person name="Adlem E."/>
            <person name="Tivey A."/>
            <person name="Aslett M."/>
            <person name="Kerhornou A."/>
            <person name="Ivens A."/>
            <person name="Fraser A."/>
            <person name="Rajandream M.A."/>
            <person name="Carver T."/>
            <person name="Norbertczak H."/>
            <person name="Chillingworth T."/>
            <person name="Hance Z."/>
            <person name="Jagels K."/>
            <person name="Moule S."/>
            <person name="Ormond D."/>
            <person name="Rutter S."/>
            <person name="Squares R."/>
            <person name="Whitehead S."/>
            <person name="Rabbinowitsch E."/>
            <person name="Arrowsmith C."/>
            <person name="White B."/>
            <person name="Thurston S."/>
            <person name="Bringaud F."/>
            <person name="Baldauf S.L."/>
            <person name="Faulconbridge A."/>
            <person name="Jeffares D."/>
            <person name="Depledge D.P."/>
            <person name="Oyola S.O."/>
            <person name="Hilley J.D."/>
            <person name="Brito L.O."/>
            <person name="Tosi L.R."/>
            <person name="Barrell B."/>
            <person name="Cruz A.K."/>
            <person name="Mottram J.C."/>
            <person name="Smith D.F."/>
            <person name="Berriman M."/>
        </authorList>
    </citation>
    <scope>NUCLEOTIDE SEQUENCE [LARGE SCALE GENOMIC DNA]</scope>
    <source>
        <strain evidence="2 3">JPCM5</strain>
    </source>
</reference>
<accession>A0A2K4YT88</accession>
<accession>A4HZ09</accession>
<dbReference type="InParanoid" id="A0A381MI35"/>
<dbReference type="RefSeq" id="XP_001465300.1">
    <property type="nucleotide sequence ID" value="XM_001465263.1"/>
</dbReference>
<evidence type="ECO:0000313" key="2">
    <source>
        <dbReference type="EMBL" id="CAM67550.1"/>
    </source>
</evidence>
<name>A0A381MI35_LEIIN</name>
<proteinExistence type="predicted"/>
<dbReference type="VEuPathDB" id="TriTrypDB:LINF_200021950"/>
<dbReference type="GeneID" id="5068718"/>
<gene>
    <name evidence="2" type="ORF">LINJ_20_1590</name>
</gene>
<dbReference type="EMBL" id="FR796452">
    <property type="protein sequence ID" value="CAM67550.1"/>
    <property type="molecule type" value="Genomic_DNA"/>
</dbReference>
<dbReference type="KEGG" id="lif:LINJ_20_1590"/>
<dbReference type="AlphaFoldDB" id="A0A381MI35"/>
<evidence type="ECO:0000256" key="1">
    <source>
        <dbReference type="SAM" id="MobiDB-lite"/>
    </source>
</evidence>
<dbReference type="STRING" id="5671.A0A381MI35"/>